<dbReference type="Pfam" id="PF14606">
    <property type="entry name" value="Lipase_GDSL_3"/>
    <property type="match status" value="1"/>
</dbReference>
<organism evidence="3 4">
    <name type="scientific">Bacteroides faecichinchillae</name>
    <dbReference type="NCBI Taxonomy" id="871325"/>
    <lineage>
        <taxon>Bacteria</taxon>
        <taxon>Pseudomonadati</taxon>
        <taxon>Bacteroidota</taxon>
        <taxon>Bacteroidia</taxon>
        <taxon>Bacteroidales</taxon>
        <taxon>Bacteroidaceae</taxon>
        <taxon>Bacteroides</taxon>
    </lineage>
</organism>
<proteinExistence type="predicted"/>
<accession>A0A1M4UAZ1</accession>
<sequence>MDNEYVYSLTFGMDKFMVGIYVGIAASKNLFNISNRICATKKVNESNMRGEMNEYMLYLPLYDGVTELKIGVDEKAEMKQPQIESPVTDRPVICYGTSITQGGCARRPGMVYTNILSRMLNREVVNLGFSGYGHLEYEIVALMTLRNPSVIVMDFIPNVSAAMLRERFD</sequence>
<evidence type="ECO:0000259" key="1">
    <source>
        <dbReference type="Pfam" id="PF14606"/>
    </source>
</evidence>
<keyword evidence="4" id="KW-1185">Reference proteome</keyword>
<dbReference type="InterPro" id="IPR036514">
    <property type="entry name" value="SGNH_hydro_sf"/>
</dbReference>
<gene>
    <name evidence="3" type="ORF">SAMN05444349_10378</name>
</gene>
<reference evidence="3 4" key="1">
    <citation type="submission" date="2016-11" db="EMBL/GenBank/DDBJ databases">
        <authorList>
            <person name="Jaros S."/>
            <person name="Januszkiewicz K."/>
            <person name="Wedrychowicz H."/>
        </authorList>
    </citation>
    <scope>NUCLEOTIDE SEQUENCE [LARGE SCALE GENOMIC DNA]</scope>
    <source>
        <strain evidence="3 4">DSM 26883</strain>
    </source>
</reference>
<dbReference type="OrthoDB" id="5624617at2"/>
<dbReference type="SUPFAM" id="SSF52266">
    <property type="entry name" value="SGNH hydrolase"/>
    <property type="match status" value="1"/>
</dbReference>
<protein>
    <submittedName>
        <fullName evidence="3">N-terminus of Esterase_SGNH_hydro-type</fullName>
    </submittedName>
</protein>
<feature type="domain" description="SGNH hydrolase-type esterase N-terminal" evidence="2">
    <location>
        <begin position="42"/>
        <end position="77"/>
    </location>
</feature>
<feature type="domain" description="SGNH hydrolase-type esterase" evidence="1">
    <location>
        <begin position="90"/>
        <end position="167"/>
    </location>
</feature>
<dbReference type="Proteomes" id="UP000184436">
    <property type="component" value="Unassembled WGS sequence"/>
</dbReference>
<evidence type="ECO:0000313" key="3">
    <source>
        <dbReference type="EMBL" id="SHE53720.1"/>
    </source>
</evidence>
<dbReference type="STRING" id="871325.SAMN05444349_10378"/>
<dbReference type="GO" id="GO:0016788">
    <property type="term" value="F:hydrolase activity, acting on ester bonds"/>
    <property type="evidence" value="ECO:0007669"/>
    <property type="project" value="UniProtKB-ARBA"/>
</dbReference>
<dbReference type="Pfam" id="PF14607">
    <property type="entry name" value="GxDLY"/>
    <property type="match status" value="1"/>
</dbReference>
<dbReference type="AlphaFoldDB" id="A0A1M4UAZ1"/>
<dbReference type="Gene3D" id="2.60.120.260">
    <property type="entry name" value="Galactose-binding domain-like"/>
    <property type="match status" value="1"/>
</dbReference>
<dbReference type="InterPro" id="IPR032740">
    <property type="entry name" value="GxDLY"/>
</dbReference>
<name>A0A1M4UAZ1_9BACE</name>
<evidence type="ECO:0000313" key="4">
    <source>
        <dbReference type="Proteomes" id="UP000184436"/>
    </source>
</evidence>
<evidence type="ECO:0000259" key="2">
    <source>
        <dbReference type="Pfam" id="PF14607"/>
    </source>
</evidence>
<dbReference type="Gene3D" id="3.40.50.1110">
    <property type="entry name" value="SGNH hydrolase"/>
    <property type="match status" value="1"/>
</dbReference>
<dbReference type="InterPro" id="IPR013830">
    <property type="entry name" value="SGNH_hydro"/>
</dbReference>
<dbReference type="EMBL" id="FQVD01000003">
    <property type="protein sequence ID" value="SHE53720.1"/>
    <property type="molecule type" value="Genomic_DNA"/>
</dbReference>